<dbReference type="AlphaFoldDB" id="A0A2S4V3T6"/>
<feature type="region of interest" description="Disordered" evidence="1">
    <location>
        <begin position="439"/>
        <end position="470"/>
    </location>
</feature>
<feature type="region of interest" description="Disordered" evidence="1">
    <location>
        <begin position="87"/>
        <end position="124"/>
    </location>
</feature>
<dbReference type="VEuPathDB" id="FungiDB:PSHT_11418"/>
<evidence type="ECO:0000313" key="3">
    <source>
        <dbReference type="Proteomes" id="UP000238274"/>
    </source>
</evidence>
<reference evidence="3" key="2">
    <citation type="journal article" date="2018" name="BMC Genomics">
        <title>Genomic insights into host adaptation between the wheat stripe rust pathogen (Puccinia striiformis f. sp. tritici) and the barley stripe rust pathogen (Puccinia striiformis f. sp. hordei).</title>
        <authorList>
            <person name="Xia C."/>
            <person name="Wang M."/>
            <person name="Yin C."/>
            <person name="Cornejo O.E."/>
            <person name="Hulbert S.H."/>
            <person name="Chen X."/>
        </authorList>
    </citation>
    <scope>NUCLEOTIDE SEQUENCE [LARGE SCALE GENOMIC DNA]</scope>
    <source>
        <strain evidence="3">93TX-2</strain>
    </source>
</reference>
<feature type="non-terminal residue" evidence="2">
    <location>
        <position position="731"/>
    </location>
</feature>
<feature type="region of interest" description="Disordered" evidence="1">
    <location>
        <begin position="580"/>
        <end position="610"/>
    </location>
</feature>
<evidence type="ECO:0000256" key="1">
    <source>
        <dbReference type="SAM" id="MobiDB-lite"/>
    </source>
</evidence>
<dbReference type="OrthoDB" id="8922241at2759"/>
<evidence type="ECO:0000313" key="2">
    <source>
        <dbReference type="EMBL" id="POW04194.1"/>
    </source>
</evidence>
<feature type="compositionally biased region" description="Polar residues" evidence="1">
    <location>
        <begin position="443"/>
        <end position="452"/>
    </location>
</feature>
<feature type="compositionally biased region" description="Polar residues" evidence="1">
    <location>
        <begin position="22"/>
        <end position="50"/>
    </location>
</feature>
<feature type="compositionally biased region" description="Basic residues" evidence="1">
    <location>
        <begin position="93"/>
        <end position="102"/>
    </location>
</feature>
<keyword evidence="3" id="KW-1185">Reference proteome</keyword>
<feature type="region of interest" description="Disordered" evidence="1">
    <location>
        <begin position="1"/>
        <end position="64"/>
    </location>
</feature>
<feature type="non-terminal residue" evidence="2">
    <location>
        <position position="1"/>
    </location>
</feature>
<reference evidence="2 3" key="1">
    <citation type="submission" date="2017-12" db="EMBL/GenBank/DDBJ databases">
        <title>Gene loss provides genomic basis for host adaptation in cereal stripe rust fungi.</title>
        <authorList>
            <person name="Xia C."/>
        </authorList>
    </citation>
    <scope>NUCLEOTIDE SEQUENCE [LARGE SCALE GENOMIC DNA]</scope>
    <source>
        <strain evidence="2 3">93TX-2</strain>
    </source>
</reference>
<dbReference type="VEuPathDB" id="FungiDB:PSTT_12970"/>
<feature type="compositionally biased region" description="Polar residues" evidence="1">
    <location>
        <begin position="1"/>
        <end position="10"/>
    </location>
</feature>
<feature type="compositionally biased region" description="Low complexity" evidence="1">
    <location>
        <begin position="53"/>
        <end position="64"/>
    </location>
</feature>
<organism evidence="2 3">
    <name type="scientific">Puccinia striiformis</name>
    <dbReference type="NCBI Taxonomy" id="27350"/>
    <lineage>
        <taxon>Eukaryota</taxon>
        <taxon>Fungi</taxon>
        <taxon>Dikarya</taxon>
        <taxon>Basidiomycota</taxon>
        <taxon>Pucciniomycotina</taxon>
        <taxon>Pucciniomycetes</taxon>
        <taxon>Pucciniales</taxon>
        <taxon>Pucciniaceae</taxon>
        <taxon>Puccinia</taxon>
    </lineage>
</organism>
<dbReference type="Proteomes" id="UP000238274">
    <property type="component" value="Unassembled WGS sequence"/>
</dbReference>
<protein>
    <submittedName>
        <fullName evidence="2">Uncharacterized protein</fullName>
    </submittedName>
</protein>
<comment type="caution">
    <text evidence="2">The sequence shown here is derived from an EMBL/GenBank/DDBJ whole genome shotgun (WGS) entry which is preliminary data.</text>
</comment>
<feature type="region of interest" description="Disordered" evidence="1">
    <location>
        <begin position="275"/>
        <end position="318"/>
    </location>
</feature>
<proteinExistence type="predicted"/>
<dbReference type="EMBL" id="PKSM01000187">
    <property type="protein sequence ID" value="POW04194.1"/>
    <property type="molecule type" value="Genomic_DNA"/>
</dbReference>
<reference evidence="3" key="3">
    <citation type="journal article" date="2018" name="Mol. Plant Microbe Interact.">
        <title>Genome sequence resources for the wheat stripe rust pathogen (Puccinia striiformis f. sp. tritici) and the barley stripe rust pathogen (Puccinia striiformis f. sp. hordei).</title>
        <authorList>
            <person name="Xia C."/>
            <person name="Wang M."/>
            <person name="Yin C."/>
            <person name="Cornejo O.E."/>
            <person name="Hulbert S.H."/>
            <person name="Chen X."/>
        </authorList>
    </citation>
    <scope>NUCLEOTIDE SEQUENCE [LARGE SCALE GENOMIC DNA]</scope>
    <source>
        <strain evidence="3">93TX-2</strain>
    </source>
</reference>
<name>A0A2S4V3T6_9BASI</name>
<gene>
    <name evidence="2" type="ORF">PSHT_11418</name>
</gene>
<feature type="compositionally biased region" description="Pro residues" evidence="1">
    <location>
        <begin position="282"/>
        <end position="293"/>
    </location>
</feature>
<accession>A0A2S4V3T6</accession>
<sequence>NNSINRSSHQTRLDPRPGQLDCDNNNNSHAGIQYNENRNPTRAAGQSSDPHLSHSSDASQSSSSAAIAYNHHVSQSHLPLIVTGSKKLAPQKTSHHHDHQHKRTDSQPTGPDKKNPPGSSITHSADLSAINHPLRSSPPAAKSPLKRNGKPLARCPFCGMTFKKLEHCQRHERTQMLMTRLIGTGSYLHFPPTGGLRFIFPLLPLISYQQDCVPHHHSPCKLPVSRFPSTTFIFGLGFANTEHHPFTRCALCFLPCLPADTDTLNRHLRLHTRSDGKLAIGKPPPVQPSPAPASPSGGATEQPPPPPPPRNLLGSPIRSNFDMLSVTGVSQPPFASTPYVHRRMARERGLSLSALEHSSLPGHLTRDRTMLHNAPRQSISLPLQQPQEQFAQPHHHLEHPFQYDQTHLPSSRLSLEIASQPSESSTSYLYEQPMEARRGSWCPSGQNWSDHTSLLPPEESGPPPSSTRAYRHQPHHLRLGVANWSKNLTNTFGLVEAGIGPVPLSAPPTCTDWGTALIGPDATENNNSTASLVGPRWETVPQYESQSQIHQGWSGLGRLEEEEQIKLEPDLSINSAGTSQLILSSPPQTGSFDQPNSTEANYPTGSSSTDHQIPHEFQAETNLTSTNWSFPPGTTFSYQQYPSQGPISAPHHQHQTSPVFSSSDPVDCFGNVWQTSPKNNHAGSFHPAYWNPTIYTDGQHEDTKPIVDSGVLNPNGLPTKNPWEEVVELDF</sequence>